<dbReference type="AlphaFoldDB" id="A0A2K1XW40"/>
<protein>
    <submittedName>
        <fullName evidence="1">Uncharacterized protein</fullName>
    </submittedName>
</protein>
<reference evidence="1 2" key="1">
    <citation type="journal article" date="2006" name="Science">
        <title>The genome of black cottonwood, Populus trichocarpa (Torr. &amp; Gray).</title>
        <authorList>
            <person name="Tuskan G.A."/>
            <person name="Difazio S."/>
            <person name="Jansson S."/>
            <person name="Bohlmann J."/>
            <person name="Grigoriev I."/>
            <person name="Hellsten U."/>
            <person name="Putnam N."/>
            <person name="Ralph S."/>
            <person name="Rombauts S."/>
            <person name="Salamov A."/>
            <person name="Schein J."/>
            <person name="Sterck L."/>
            <person name="Aerts A."/>
            <person name="Bhalerao R.R."/>
            <person name="Bhalerao R.P."/>
            <person name="Blaudez D."/>
            <person name="Boerjan W."/>
            <person name="Brun A."/>
            <person name="Brunner A."/>
            <person name="Busov V."/>
            <person name="Campbell M."/>
            <person name="Carlson J."/>
            <person name="Chalot M."/>
            <person name="Chapman J."/>
            <person name="Chen G.L."/>
            <person name="Cooper D."/>
            <person name="Coutinho P.M."/>
            <person name="Couturier J."/>
            <person name="Covert S."/>
            <person name="Cronk Q."/>
            <person name="Cunningham R."/>
            <person name="Davis J."/>
            <person name="Degroeve S."/>
            <person name="Dejardin A."/>
            <person name="Depamphilis C."/>
            <person name="Detter J."/>
            <person name="Dirks B."/>
            <person name="Dubchak I."/>
            <person name="Duplessis S."/>
            <person name="Ehlting J."/>
            <person name="Ellis B."/>
            <person name="Gendler K."/>
            <person name="Goodstein D."/>
            <person name="Gribskov M."/>
            <person name="Grimwood J."/>
            <person name="Groover A."/>
            <person name="Gunter L."/>
            <person name="Hamberger B."/>
            <person name="Heinze B."/>
            <person name="Helariutta Y."/>
            <person name="Henrissat B."/>
            <person name="Holligan D."/>
            <person name="Holt R."/>
            <person name="Huang W."/>
            <person name="Islam-Faridi N."/>
            <person name="Jones S."/>
            <person name="Jones-Rhoades M."/>
            <person name="Jorgensen R."/>
            <person name="Joshi C."/>
            <person name="Kangasjarvi J."/>
            <person name="Karlsson J."/>
            <person name="Kelleher C."/>
            <person name="Kirkpatrick R."/>
            <person name="Kirst M."/>
            <person name="Kohler A."/>
            <person name="Kalluri U."/>
            <person name="Larimer F."/>
            <person name="Leebens-Mack J."/>
            <person name="Leple J.C."/>
            <person name="Locascio P."/>
            <person name="Lou Y."/>
            <person name="Lucas S."/>
            <person name="Martin F."/>
            <person name="Montanini B."/>
            <person name="Napoli C."/>
            <person name="Nelson D.R."/>
            <person name="Nelson C."/>
            <person name="Nieminen K."/>
            <person name="Nilsson O."/>
            <person name="Pereda V."/>
            <person name="Peter G."/>
            <person name="Philippe R."/>
            <person name="Pilate G."/>
            <person name="Poliakov A."/>
            <person name="Razumovskaya J."/>
            <person name="Richardson P."/>
            <person name="Rinaldi C."/>
            <person name="Ritland K."/>
            <person name="Rouze P."/>
            <person name="Ryaboy D."/>
            <person name="Schmutz J."/>
            <person name="Schrader J."/>
            <person name="Segerman B."/>
            <person name="Shin H."/>
            <person name="Siddiqui A."/>
            <person name="Sterky F."/>
            <person name="Terry A."/>
            <person name="Tsai C.J."/>
            <person name="Uberbacher E."/>
            <person name="Unneberg P."/>
            <person name="Vahala J."/>
            <person name="Wall K."/>
            <person name="Wessler S."/>
            <person name="Yang G."/>
            <person name="Yin T."/>
            <person name="Douglas C."/>
            <person name="Marra M."/>
            <person name="Sandberg G."/>
            <person name="Van de Peer Y."/>
            <person name="Rokhsar D."/>
        </authorList>
    </citation>
    <scope>NUCLEOTIDE SEQUENCE [LARGE SCALE GENOMIC DNA]</scope>
    <source>
        <strain evidence="2">cv. Nisqually</strain>
    </source>
</reference>
<dbReference type="EMBL" id="CM009303">
    <property type="protein sequence ID" value="PNT04990.1"/>
    <property type="molecule type" value="Genomic_DNA"/>
</dbReference>
<evidence type="ECO:0000313" key="2">
    <source>
        <dbReference type="Proteomes" id="UP000006729"/>
    </source>
</evidence>
<gene>
    <name evidence="1" type="ORF">POPTR_014G150500</name>
</gene>
<proteinExistence type="predicted"/>
<name>A0A2K1XW40_POPTR</name>
<organism evidence="1 2">
    <name type="scientific">Populus trichocarpa</name>
    <name type="common">Western balsam poplar</name>
    <name type="synonym">Populus balsamifera subsp. trichocarpa</name>
    <dbReference type="NCBI Taxonomy" id="3694"/>
    <lineage>
        <taxon>Eukaryota</taxon>
        <taxon>Viridiplantae</taxon>
        <taxon>Streptophyta</taxon>
        <taxon>Embryophyta</taxon>
        <taxon>Tracheophyta</taxon>
        <taxon>Spermatophyta</taxon>
        <taxon>Magnoliopsida</taxon>
        <taxon>eudicotyledons</taxon>
        <taxon>Gunneridae</taxon>
        <taxon>Pentapetalae</taxon>
        <taxon>rosids</taxon>
        <taxon>fabids</taxon>
        <taxon>Malpighiales</taxon>
        <taxon>Salicaceae</taxon>
        <taxon>Saliceae</taxon>
        <taxon>Populus</taxon>
    </lineage>
</organism>
<accession>A0A2K1XW40</accession>
<keyword evidence="2" id="KW-1185">Reference proteome</keyword>
<sequence>MNNGQGIDIKKSNPRYPLPSLCLNLSIYKFFCMKKTSPNITSKKSKQTQLRLKAGLGWHAPMATWSG</sequence>
<dbReference type="InParanoid" id="A0A2K1XW40"/>
<dbReference type="Proteomes" id="UP000006729">
    <property type="component" value="Chromosome 14"/>
</dbReference>
<evidence type="ECO:0000313" key="1">
    <source>
        <dbReference type="EMBL" id="PNT04990.1"/>
    </source>
</evidence>